<dbReference type="PANTHER" id="PTHR33744:SF1">
    <property type="entry name" value="DNA-BINDING TRANSCRIPTIONAL ACTIVATOR ADER"/>
    <property type="match status" value="1"/>
</dbReference>
<dbReference type="STRING" id="154621.RV11_GL002442"/>
<protein>
    <recommendedName>
        <fullName evidence="5">PucR family transcriptional regulator</fullName>
    </recommendedName>
</protein>
<accession>R3TU36</accession>
<dbReference type="Proteomes" id="UP000013785">
    <property type="component" value="Unassembled WGS sequence"/>
</dbReference>
<dbReference type="Gene3D" id="1.10.10.2840">
    <property type="entry name" value="PucR C-terminal helix-turn-helix domain"/>
    <property type="match status" value="1"/>
</dbReference>
<sequence length="552" mass="63624">MNVADFLSLPSSQEFRLIAGENGLNRTITSVNIMDNPHADDWLFAGELLVTSGYFFGMDKQQQAKYFKRFQELSIAAVCIKPHIFFEVIPEHLLALCNEFQIPLIEIPYGVAFSKILKTVMNQLSASVDSEKQFALDVHSQFFETALNGGGIDYLAKELSRIIENPVLITSGNWQALTLEGFDEALKNTLIYQENDFIFPKQALENLPMNVEKLKHPIYRNLVFQDQPILCCILPIFFNQTNYGYIIVYLTQRPLSNIDYIVLESCTMSIALEIVHQTEKERVNNRIHRDFFTHLLSGNELDLEALNSFTIEINESLNYSAFIVQTNFLNEEELSFVETRKKEEQLMQLLLSASHKYIKNNFLDTHIFKQGNLLIGLLGTEKNLSFEEVTIRQRKQLMNLQAYLEAQSANQVQLSIVVGSTQSLFSVHKSYSEATNMLTIIQPAQTGIFFLNDFYLETFLSKQIPEKEADLFTSHFLHKLIDYDEKNGSDLLETLEVYLDNHLNIASTSRELYIHRNTLLYRIERMKDILGMDITDKKHTFALQLALKFHQK</sequence>
<dbReference type="InterPro" id="IPR051448">
    <property type="entry name" value="CdaR-like_regulators"/>
</dbReference>
<dbReference type="InterPro" id="IPR029016">
    <property type="entry name" value="GAF-like_dom_sf"/>
</dbReference>
<evidence type="ECO:0000259" key="1">
    <source>
        <dbReference type="Pfam" id="PF07905"/>
    </source>
</evidence>
<dbReference type="PATRIC" id="fig|1158610.3.peg.1495"/>
<feature type="domain" description="Purine catabolism PurC-like" evidence="1">
    <location>
        <begin position="6"/>
        <end position="124"/>
    </location>
</feature>
<keyword evidence="4" id="KW-1185">Reference proteome</keyword>
<dbReference type="InterPro" id="IPR012914">
    <property type="entry name" value="PucR_dom"/>
</dbReference>
<dbReference type="InterPro" id="IPR025736">
    <property type="entry name" value="PucR_C-HTH_dom"/>
</dbReference>
<dbReference type="EMBL" id="AJAT01000013">
    <property type="protein sequence ID" value="EOL44693.1"/>
    <property type="molecule type" value="Genomic_DNA"/>
</dbReference>
<dbReference type="RefSeq" id="WP_010768173.1">
    <property type="nucleotide sequence ID" value="NZ_ASWE01000003.1"/>
</dbReference>
<dbReference type="Pfam" id="PF13556">
    <property type="entry name" value="HTH_30"/>
    <property type="match status" value="1"/>
</dbReference>
<name>R3TU36_9ENTE</name>
<dbReference type="Gene3D" id="3.30.450.40">
    <property type="match status" value="1"/>
</dbReference>
<dbReference type="AlphaFoldDB" id="R3TU36"/>
<organism evidence="3 4">
    <name type="scientific">Enterococcus phoeniculicola ATCC BAA-412</name>
    <dbReference type="NCBI Taxonomy" id="1158610"/>
    <lineage>
        <taxon>Bacteria</taxon>
        <taxon>Bacillati</taxon>
        <taxon>Bacillota</taxon>
        <taxon>Bacilli</taxon>
        <taxon>Lactobacillales</taxon>
        <taxon>Enterococcaceae</taxon>
        <taxon>Enterococcus</taxon>
    </lineage>
</organism>
<gene>
    <name evidence="3" type="ORF">UC3_01510</name>
</gene>
<evidence type="ECO:0000313" key="3">
    <source>
        <dbReference type="EMBL" id="EOL44693.1"/>
    </source>
</evidence>
<dbReference type="OrthoDB" id="142218at2"/>
<dbReference type="PANTHER" id="PTHR33744">
    <property type="entry name" value="CARBOHYDRATE DIACID REGULATOR"/>
    <property type="match status" value="1"/>
</dbReference>
<evidence type="ECO:0000313" key="4">
    <source>
        <dbReference type="Proteomes" id="UP000013785"/>
    </source>
</evidence>
<evidence type="ECO:0000259" key="2">
    <source>
        <dbReference type="Pfam" id="PF13556"/>
    </source>
</evidence>
<evidence type="ECO:0008006" key="5">
    <source>
        <dbReference type="Google" id="ProtNLM"/>
    </source>
</evidence>
<proteinExistence type="predicted"/>
<dbReference type="Pfam" id="PF07905">
    <property type="entry name" value="PucR"/>
    <property type="match status" value="1"/>
</dbReference>
<dbReference type="InterPro" id="IPR042070">
    <property type="entry name" value="PucR_C-HTH_sf"/>
</dbReference>
<reference evidence="3 4" key="1">
    <citation type="submission" date="2013-02" db="EMBL/GenBank/DDBJ databases">
        <title>The Genome Sequence of Enterococcus phoeniculicola BAA-412.</title>
        <authorList>
            <consortium name="The Broad Institute Genome Sequencing Platform"/>
            <consortium name="The Broad Institute Genome Sequencing Center for Infectious Disease"/>
            <person name="Earl A.M."/>
            <person name="Gilmore M.S."/>
            <person name="Lebreton F."/>
            <person name="Walker B."/>
            <person name="Young S.K."/>
            <person name="Zeng Q."/>
            <person name="Gargeya S."/>
            <person name="Fitzgerald M."/>
            <person name="Haas B."/>
            <person name="Abouelleil A."/>
            <person name="Alvarado L."/>
            <person name="Arachchi H.M."/>
            <person name="Berlin A.M."/>
            <person name="Chapman S.B."/>
            <person name="Dewar J."/>
            <person name="Goldberg J."/>
            <person name="Griggs A."/>
            <person name="Gujja S."/>
            <person name="Hansen M."/>
            <person name="Howarth C."/>
            <person name="Imamovic A."/>
            <person name="Larimer J."/>
            <person name="McCowan C."/>
            <person name="Murphy C."/>
            <person name="Neiman D."/>
            <person name="Pearson M."/>
            <person name="Priest M."/>
            <person name="Roberts A."/>
            <person name="Saif S."/>
            <person name="Shea T."/>
            <person name="Sisk P."/>
            <person name="Sykes S."/>
            <person name="Wortman J."/>
            <person name="Nusbaum C."/>
            <person name="Birren B."/>
        </authorList>
    </citation>
    <scope>NUCLEOTIDE SEQUENCE [LARGE SCALE GENOMIC DNA]</scope>
    <source>
        <strain evidence="3 4">ATCC BAA-412</strain>
    </source>
</reference>
<dbReference type="HOGENOM" id="CLU_017436_3_0_9"/>
<comment type="caution">
    <text evidence="3">The sequence shown here is derived from an EMBL/GenBank/DDBJ whole genome shotgun (WGS) entry which is preliminary data.</text>
</comment>
<dbReference type="eggNOG" id="COG2508">
    <property type="taxonomic scope" value="Bacteria"/>
</dbReference>
<feature type="domain" description="PucR C-terminal helix-turn-helix" evidence="2">
    <location>
        <begin position="491"/>
        <end position="548"/>
    </location>
</feature>